<proteinExistence type="predicted"/>
<evidence type="ECO:0000313" key="1">
    <source>
        <dbReference type="EMBL" id="ELQ39977.1"/>
    </source>
</evidence>
<name>A0AA97PME9_PYRO3</name>
<organism evidence="1">
    <name type="scientific">Pyricularia oryzae (strain Y34)</name>
    <name type="common">Rice blast fungus</name>
    <name type="synonym">Magnaporthe oryzae</name>
    <dbReference type="NCBI Taxonomy" id="1143189"/>
    <lineage>
        <taxon>Eukaryota</taxon>
        <taxon>Fungi</taxon>
        <taxon>Dikarya</taxon>
        <taxon>Ascomycota</taxon>
        <taxon>Pezizomycotina</taxon>
        <taxon>Sordariomycetes</taxon>
        <taxon>Sordariomycetidae</taxon>
        <taxon>Magnaporthales</taxon>
        <taxon>Pyriculariaceae</taxon>
        <taxon>Pyricularia</taxon>
    </lineage>
</organism>
<dbReference type="AlphaFoldDB" id="A0AA97PME9"/>
<reference evidence="1" key="1">
    <citation type="journal article" date="2012" name="PLoS Genet.">
        <title>Comparative analysis of the genomes of two field isolates of the rice blast fungus Magnaporthe oryzae.</title>
        <authorList>
            <person name="Xue M."/>
            <person name="Yang J."/>
            <person name="Li Z."/>
            <person name="Hu S."/>
            <person name="Yao N."/>
            <person name="Dean R.A."/>
            <person name="Zhao W."/>
            <person name="Shen M."/>
            <person name="Zhang H."/>
            <person name="Li C."/>
            <person name="Liu L."/>
            <person name="Cao L."/>
            <person name="Xu X."/>
            <person name="Xing Y."/>
            <person name="Hsiang T."/>
            <person name="Zhang Z."/>
            <person name="Xu J.R."/>
            <person name="Peng Y.L."/>
        </authorList>
    </citation>
    <scope>NUCLEOTIDE SEQUENCE</scope>
    <source>
        <strain evidence="1">Y34</strain>
    </source>
</reference>
<protein>
    <submittedName>
        <fullName evidence="1">Uncharacterized protein</fullName>
    </submittedName>
</protein>
<dbReference type="Proteomes" id="UP000011086">
    <property type="component" value="Unassembled WGS sequence"/>
</dbReference>
<accession>A0AA97PME9</accession>
<gene>
    <name evidence="1" type="ORF">OOU_Y34scaffold00464g59</name>
</gene>
<sequence>MGGLGPYNGSTYYAHTFIWLGAGLPSVPPEIIVCQAFYHVPIGLMYPPTTPTGRLRVRSRRIKRVFRVPSGARGTGITRKVNKSMTGGVLHDQFMKQEQGLQGSGSGKCMHSILRMAALLHALRSCLHDHIWLQQNRMGRGERNEEKPLGRAQLLHMIAVATENIPALDSWVGRFLSYTGTR</sequence>
<dbReference type="EMBL" id="JH793434">
    <property type="protein sequence ID" value="ELQ39977.1"/>
    <property type="molecule type" value="Genomic_DNA"/>
</dbReference>